<dbReference type="Proteomes" id="UP001319200">
    <property type="component" value="Unassembled WGS sequence"/>
</dbReference>
<dbReference type="EMBL" id="JAHESF010000001">
    <property type="protein sequence ID" value="MBT1695349.1"/>
    <property type="molecule type" value="Genomic_DNA"/>
</dbReference>
<dbReference type="AlphaFoldDB" id="A0AAP2GGV8"/>
<dbReference type="RefSeq" id="WP_254158905.1">
    <property type="nucleotide sequence ID" value="NZ_JAHESF010000001.1"/>
</dbReference>
<dbReference type="PANTHER" id="PTHR40057">
    <property type="entry name" value="SLR1162 PROTEIN"/>
    <property type="match status" value="1"/>
</dbReference>
<dbReference type="PANTHER" id="PTHR40057:SF1">
    <property type="entry name" value="SLR1162 PROTEIN"/>
    <property type="match status" value="1"/>
</dbReference>
<keyword evidence="3" id="KW-1185">Reference proteome</keyword>
<keyword evidence="1" id="KW-0812">Transmembrane</keyword>
<comment type="caution">
    <text evidence="2">The sequence shown here is derived from an EMBL/GenBank/DDBJ whole genome shotgun (WGS) entry which is preliminary data.</text>
</comment>
<keyword evidence="1" id="KW-1133">Transmembrane helix</keyword>
<keyword evidence="1" id="KW-0472">Membrane</keyword>
<sequence>MTKPPKKWKMAVIVWLAIYPTITILYALMGSYFELITPMPLRTLATTVLVVPLMVFSIIPALQKLFQQWLNN</sequence>
<evidence type="ECO:0000313" key="2">
    <source>
        <dbReference type="EMBL" id="MBT1695349.1"/>
    </source>
</evidence>
<protein>
    <submittedName>
        <fullName evidence="2">Uncharacterized protein</fullName>
    </submittedName>
</protein>
<evidence type="ECO:0000313" key="3">
    <source>
        <dbReference type="Proteomes" id="UP001319200"/>
    </source>
</evidence>
<accession>A0AAP2GGV8</accession>
<proteinExistence type="predicted"/>
<reference evidence="2 3" key="1">
    <citation type="submission" date="2021-05" db="EMBL/GenBank/DDBJ databases">
        <title>A Polyphasic approach of four new species of the genus Ohtaekwangia: Ohtaekwangia histidinii sp. nov., Ohtaekwangia cretensis sp. nov., Ohtaekwangia indiensis sp. nov., Ohtaekwangia reichenbachii sp. nov. from diverse environment.</title>
        <authorList>
            <person name="Octaviana S."/>
        </authorList>
    </citation>
    <scope>NUCLEOTIDE SEQUENCE [LARGE SCALE GENOMIC DNA]</scope>
    <source>
        <strain evidence="2 3">PWU4</strain>
    </source>
</reference>
<feature type="transmembrane region" description="Helical" evidence="1">
    <location>
        <begin position="12"/>
        <end position="33"/>
    </location>
</feature>
<feature type="transmembrane region" description="Helical" evidence="1">
    <location>
        <begin position="39"/>
        <end position="62"/>
    </location>
</feature>
<organism evidence="2 3">
    <name type="scientific">Chryseosolibacter histidini</name>
    <dbReference type="NCBI Taxonomy" id="2782349"/>
    <lineage>
        <taxon>Bacteria</taxon>
        <taxon>Pseudomonadati</taxon>
        <taxon>Bacteroidota</taxon>
        <taxon>Cytophagia</taxon>
        <taxon>Cytophagales</taxon>
        <taxon>Chryseotaleaceae</taxon>
        <taxon>Chryseosolibacter</taxon>
    </lineage>
</organism>
<name>A0AAP2GGV8_9BACT</name>
<gene>
    <name evidence="2" type="ORF">KK083_00585</name>
</gene>
<dbReference type="InterPro" id="IPR038762">
    <property type="entry name" value="ABM_predict"/>
</dbReference>
<evidence type="ECO:0000256" key="1">
    <source>
        <dbReference type="SAM" id="Phobius"/>
    </source>
</evidence>